<dbReference type="AlphaFoldDB" id="A0A383C508"/>
<sequence>MTKKKVGPVEVVLTREHLTINWNDGKSTQFILCDLRKNCPCAVCRESRGETDGIAPGEELPMLSTESMTATSVATNFDYVGRYGIRINWADGHNAGIYTFAVLREFSVG</sequence>
<evidence type="ECO:0000256" key="2">
    <source>
        <dbReference type="ARBA" id="ARBA00023004"/>
    </source>
</evidence>
<keyword evidence="2" id="KW-0408">Iron</keyword>
<dbReference type="Gene3D" id="3.30.2020.30">
    <property type="match status" value="1"/>
</dbReference>
<reference evidence="4" key="1">
    <citation type="submission" date="2018-05" db="EMBL/GenBank/DDBJ databases">
        <authorList>
            <person name="Lanie J.A."/>
            <person name="Ng W.-L."/>
            <person name="Kazmierczak K.M."/>
            <person name="Andrzejewski T.M."/>
            <person name="Davidsen T.M."/>
            <person name="Wayne K.J."/>
            <person name="Tettelin H."/>
            <person name="Glass J.I."/>
            <person name="Rusch D."/>
            <person name="Podicherti R."/>
            <person name="Tsui H.-C.T."/>
            <person name="Winkler M.E."/>
        </authorList>
    </citation>
    <scope>NUCLEOTIDE SEQUENCE</scope>
</reference>
<gene>
    <name evidence="4" type="ORF">METZ01_LOCUS480115</name>
</gene>
<name>A0A383C508_9ZZZZ</name>
<dbReference type="EMBL" id="UINC01205885">
    <property type="protein sequence ID" value="SVE27261.1"/>
    <property type="molecule type" value="Genomic_DNA"/>
</dbReference>
<feature type="domain" description="Gamma-butyrobetaine hydroxylase-like N-terminal" evidence="3">
    <location>
        <begin position="15"/>
        <end position="104"/>
    </location>
</feature>
<protein>
    <recommendedName>
        <fullName evidence="3">Gamma-butyrobetaine hydroxylase-like N-terminal domain-containing protein</fullName>
    </recommendedName>
</protein>
<dbReference type="InterPro" id="IPR038492">
    <property type="entry name" value="GBBH-like_N_sf"/>
</dbReference>
<evidence type="ECO:0000313" key="4">
    <source>
        <dbReference type="EMBL" id="SVE27261.1"/>
    </source>
</evidence>
<keyword evidence="1" id="KW-0479">Metal-binding</keyword>
<dbReference type="GO" id="GO:0046872">
    <property type="term" value="F:metal ion binding"/>
    <property type="evidence" value="ECO:0007669"/>
    <property type="project" value="UniProtKB-KW"/>
</dbReference>
<dbReference type="InterPro" id="IPR010376">
    <property type="entry name" value="GBBH-like_N"/>
</dbReference>
<proteinExistence type="predicted"/>
<dbReference type="Pfam" id="PF06155">
    <property type="entry name" value="GBBH-like_N"/>
    <property type="match status" value="1"/>
</dbReference>
<dbReference type="PANTHER" id="PTHR35303">
    <property type="entry name" value="OS02G0197800 PROTEIN"/>
    <property type="match status" value="1"/>
</dbReference>
<evidence type="ECO:0000259" key="3">
    <source>
        <dbReference type="Pfam" id="PF06155"/>
    </source>
</evidence>
<evidence type="ECO:0000256" key="1">
    <source>
        <dbReference type="ARBA" id="ARBA00022723"/>
    </source>
</evidence>
<accession>A0A383C508</accession>
<organism evidence="4">
    <name type="scientific">marine metagenome</name>
    <dbReference type="NCBI Taxonomy" id="408172"/>
    <lineage>
        <taxon>unclassified sequences</taxon>
        <taxon>metagenomes</taxon>
        <taxon>ecological metagenomes</taxon>
    </lineage>
</organism>